<dbReference type="RefSeq" id="WP_377917541.1">
    <property type="nucleotide sequence ID" value="NZ_JBHSKS010000021.1"/>
</dbReference>
<organism evidence="1 2">
    <name type="scientific">Algoriphagus aquatilis</name>
    <dbReference type="NCBI Taxonomy" id="490186"/>
    <lineage>
        <taxon>Bacteria</taxon>
        <taxon>Pseudomonadati</taxon>
        <taxon>Bacteroidota</taxon>
        <taxon>Cytophagia</taxon>
        <taxon>Cytophagales</taxon>
        <taxon>Cyclobacteriaceae</taxon>
        <taxon>Algoriphagus</taxon>
    </lineage>
</organism>
<dbReference type="EMBL" id="JBHSKS010000021">
    <property type="protein sequence ID" value="MFC5193518.1"/>
    <property type="molecule type" value="Genomic_DNA"/>
</dbReference>
<dbReference type="InterPro" id="IPR018914">
    <property type="entry name" value="DUF2480"/>
</dbReference>
<name>A0ABW0C2W9_9BACT</name>
<comment type="caution">
    <text evidence="1">The sequence shown here is derived from an EMBL/GenBank/DDBJ whole genome shotgun (WGS) entry which is preliminary data.</text>
</comment>
<accession>A0ABW0C2W9</accession>
<reference evidence="2" key="1">
    <citation type="journal article" date="2019" name="Int. J. Syst. Evol. Microbiol.">
        <title>The Global Catalogue of Microorganisms (GCM) 10K type strain sequencing project: providing services to taxonomists for standard genome sequencing and annotation.</title>
        <authorList>
            <consortium name="The Broad Institute Genomics Platform"/>
            <consortium name="The Broad Institute Genome Sequencing Center for Infectious Disease"/>
            <person name="Wu L."/>
            <person name="Ma J."/>
        </authorList>
    </citation>
    <scope>NUCLEOTIDE SEQUENCE [LARGE SCALE GENOMIC DNA]</scope>
    <source>
        <strain evidence="2">CGMCC 1.7030</strain>
    </source>
</reference>
<gene>
    <name evidence="1" type="ORF">ACFPIK_17225</name>
</gene>
<protein>
    <submittedName>
        <fullName evidence="1">DUF2480 family protein</fullName>
    </submittedName>
</protein>
<proteinExistence type="predicted"/>
<sequence length="169" mass="19297">MSEIVNRVASSPILSINMEEFYPQEERMIFDLKGFLFQELILREKDFRQALKELNWSLYSDKWVAVTCTADAIVPTWAYMLVCTYLEGVSRGYVVGDLIMLEQHIAEITLSAINPSDFKDRPVVIKGCSKFPIPLFAYGRLVSLLQREARSLMFGEPCSTVPLFKKGKS</sequence>
<evidence type="ECO:0000313" key="2">
    <source>
        <dbReference type="Proteomes" id="UP001596163"/>
    </source>
</evidence>
<keyword evidence="2" id="KW-1185">Reference proteome</keyword>
<dbReference type="Proteomes" id="UP001596163">
    <property type="component" value="Unassembled WGS sequence"/>
</dbReference>
<evidence type="ECO:0000313" key="1">
    <source>
        <dbReference type="EMBL" id="MFC5193518.1"/>
    </source>
</evidence>
<dbReference type="Pfam" id="PF10652">
    <property type="entry name" value="DUF2480"/>
    <property type="match status" value="1"/>
</dbReference>